<feature type="region of interest" description="Disordered" evidence="1">
    <location>
        <begin position="77"/>
        <end position="100"/>
    </location>
</feature>
<name>A0ABD6DS91_9EURY</name>
<comment type="caution">
    <text evidence="2">The sequence shown here is derived from an EMBL/GenBank/DDBJ whole genome shotgun (WGS) entry which is preliminary data.</text>
</comment>
<protein>
    <submittedName>
        <fullName evidence="2">DUF5807 family protein</fullName>
    </submittedName>
</protein>
<evidence type="ECO:0000256" key="1">
    <source>
        <dbReference type="SAM" id="MobiDB-lite"/>
    </source>
</evidence>
<dbReference type="EMBL" id="JBHUDP010000001">
    <property type="protein sequence ID" value="MFD1684026.1"/>
    <property type="molecule type" value="Genomic_DNA"/>
</dbReference>
<dbReference type="InterPro" id="IPR043830">
    <property type="entry name" value="DUF5807"/>
</dbReference>
<keyword evidence="3" id="KW-1185">Reference proteome</keyword>
<dbReference type="Pfam" id="PF19123">
    <property type="entry name" value="DUF5807"/>
    <property type="match status" value="1"/>
</dbReference>
<evidence type="ECO:0000313" key="3">
    <source>
        <dbReference type="Proteomes" id="UP001597092"/>
    </source>
</evidence>
<dbReference type="RefSeq" id="WP_256308467.1">
    <property type="nucleotide sequence ID" value="NZ_JANHAW010000002.1"/>
</dbReference>
<dbReference type="AlphaFoldDB" id="A0ABD6DS91"/>
<reference evidence="2 3" key="1">
    <citation type="journal article" date="2019" name="Int. J. Syst. Evol. Microbiol.">
        <title>The Global Catalogue of Microorganisms (GCM) 10K type strain sequencing project: providing services to taxonomists for standard genome sequencing and annotation.</title>
        <authorList>
            <consortium name="The Broad Institute Genomics Platform"/>
            <consortium name="The Broad Institute Genome Sequencing Center for Infectious Disease"/>
            <person name="Wu L."/>
            <person name="Ma J."/>
        </authorList>
    </citation>
    <scope>NUCLEOTIDE SEQUENCE [LARGE SCALE GENOMIC DNA]</scope>
    <source>
        <strain evidence="2 3">CGMCC 1.10387</strain>
    </source>
</reference>
<dbReference type="Proteomes" id="UP001597092">
    <property type="component" value="Unassembled WGS sequence"/>
</dbReference>
<gene>
    <name evidence="2" type="ORF">ACFSAS_00180</name>
</gene>
<organism evidence="2 3">
    <name type="scientific">Halobellus litoreus</name>
    <dbReference type="NCBI Taxonomy" id="755310"/>
    <lineage>
        <taxon>Archaea</taxon>
        <taxon>Methanobacteriati</taxon>
        <taxon>Methanobacteriota</taxon>
        <taxon>Stenosarchaea group</taxon>
        <taxon>Halobacteria</taxon>
        <taxon>Halobacteriales</taxon>
        <taxon>Haloferacaceae</taxon>
        <taxon>Halobellus</taxon>
    </lineage>
</organism>
<sequence>MSQLDAFLAGERHDDVALFLTDEYLDSQGKLPKLGETVDSGYVLVVPGDDGRRAFAAGTGMDAMEFARGAMDSRGHISRDLDGGECPEAGAADGPAETDAADGEISGAHDVEFIFAFSEAQNEEVGGLYARGAVIHAYAHCACGASYSDKWVVGEETETGVQPGGSEPIEGTE</sequence>
<evidence type="ECO:0000313" key="2">
    <source>
        <dbReference type="EMBL" id="MFD1684026.1"/>
    </source>
</evidence>
<proteinExistence type="predicted"/>
<accession>A0ABD6DS91</accession>